<evidence type="ECO:0000313" key="11">
    <source>
        <dbReference type="Proteomes" id="UP000005380"/>
    </source>
</evidence>
<comment type="pathway">
    <text evidence="2 8">Cofactor biosynthesis; biotin biosynthesis.</text>
</comment>
<dbReference type="SUPFAM" id="SSF53335">
    <property type="entry name" value="S-adenosyl-L-methionine-dependent methyltransferases"/>
    <property type="match status" value="1"/>
</dbReference>
<protein>
    <recommendedName>
        <fullName evidence="3 8">Malonyl-[acyl-carrier protein] O-methyltransferase</fullName>
        <shortName evidence="8">Malonyl-ACP O-methyltransferase</shortName>
        <ecNumber evidence="3 8">2.1.1.197</ecNumber>
    </recommendedName>
    <alternativeName>
        <fullName evidence="8">Biotin synthesis protein BioC</fullName>
    </alternativeName>
</protein>
<evidence type="ECO:0000256" key="4">
    <source>
        <dbReference type="ARBA" id="ARBA00022603"/>
    </source>
</evidence>
<dbReference type="InParanoid" id="W0DYH0"/>
<dbReference type="PANTHER" id="PTHR13090:SF1">
    <property type="entry name" value="ARGININE-HYDROXYLASE NDUFAF5, MITOCHONDRIAL"/>
    <property type="match status" value="1"/>
</dbReference>
<dbReference type="Gene3D" id="3.40.50.150">
    <property type="entry name" value="Vaccinia Virus protein VP39"/>
    <property type="match status" value="1"/>
</dbReference>
<dbReference type="EMBL" id="CP007030">
    <property type="protein sequence ID" value="AHF02039.1"/>
    <property type="molecule type" value="Genomic_DNA"/>
</dbReference>
<evidence type="ECO:0000256" key="3">
    <source>
        <dbReference type="ARBA" id="ARBA00012327"/>
    </source>
</evidence>
<dbReference type="eggNOG" id="COG2226">
    <property type="taxonomic scope" value="Bacteria"/>
</dbReference>
<dbReference type="GO" id="GO:0009102">
    <property type="term" value="P:biotin biosynthetic process"/>
    <property type="evidence" value="ECO:0007669"/>
    <property type="project" value="UniProtKB-UniRule"/>
</dbReference>
<dbReference type="GO" id="GO:0010340">
    <property type="term" value="F:carboxyl-O-methyltransferase activity"/>
    <property type="evidence" value="ECO:0007669"/>
    <property type="project" value="UniProtKB-UniRule"/>
</dbReference>
<dbReference type="GO" id="GO:0102130">
    <property type="term" value="F:malonyl-CoA methyltransferase activity"/>
    <property type="evidence" value="ECO:0007669"/>
    <property type="project" value="UniProtKB-EC"/>
</dbReference>
<dbReference type="UniPathway" id="UPA00078"/>
<evidence type="ECO:0000256" key="8">
    <source>
        <dbReference type="HAMAP-Rule" id="MF_00835"/>
    </source>
</evidence>
<dbReference type="KEGG" id="tao:THIAE_09975"/>
<keyword evidence="5 8" id="KW-0808">Transferase</keyword>
<keyword evidence="4 8" id="KW-0489">Methyltransferase</keyword>
<dbReference type="Proteomes" id="UP000005380">
    <property type="component" value="Chromosome"/>
</dbReference>
<dbReference type="OrthoDB" id="9760689at2"/>
<dbReference type="InterPro" id="IPR011814">
    <property type="entry name" value="BioC"/>
</dbReference>
<dbReference type="EC" id="2.1.1.197" evidence="3 8"/>
<comment type="function">
    <text evidence="8">Converts the free carboxyl group of a malonyl-thioester to its methyl ester by transfer of a methyl group from S-adenosyl-L-methionine (SAM). It allows to synthesize pimeloyl-ACP via the fatty acid synthetic pathway.</text>
</comment>
<comment type="catalytic activity">
    <reaction evidence="1 8">
        <text>malonyl-[ACP] + S-adenosyl-L-methionine = malonyl-[ACP] methyl ester + S-adenosyl-L-homocysteine</text>
        <dbReference type="Rhea" id="RHEA:17105"/>
        <dbReference type="Rhea" id="RHEA-COMP:9623"/>
        <dbReference type="Rhea" id="RHEA-COMP:9954"/>
        <dbReference type="ChEBI" id="CHEBI:57856"/>
        <dbReference type="ChEBI" id="CHEBI:59789"/>
        <dbReference type="ChEBI" id="CHEBI:78449"/>
        <dbReference type="ChEBI" id="CHEBI:78845"/>
        <dbReference type="EC" id="2.1.1.197"/>
    </reaction>
</comment>
<evidence type="ECO:0000256" key="2">
    <source>
        <dbReference type="ARBA" id="ARBA00004746"/>
    </source>
</evidence>
<dbReference type="AlphaFoldDB" id="W0DYH0"/>
<sequence>MINRQRVKQHFSKAAATYDEAAIIQRRTAEDVAERTLLLTSEKKTILELGCGTGLLTEQLVKHYPDAAITAVDLATDMLLYAKTRLSIKPPLWQFWSEAKSPVRWVQADAYALPFDDACFDLIVSNFMLQWCQDLDRVFAEMRRVVRPGGAILFSTFGPDTLKELRQAWLSVEGDAAHQRFNDFIDMHDLGDALIRNGFGQPVMDVEQVRLIYDDAMQVMRDLKTLGATQANQSNQGARGMLGRGTLSAVIAAYEQCRDGQGKLPATFEVVQGHAWASKEVIKGPNRDKSGVVNITLDELAEKLKSNRKTI</sequence>
<evidence type="ECO:0000313" key="10">
    <source>
        <dbReference type="EMBL" id="AHF02039.1"/>
    </source>
</evidence>
<keyword evidence="6 8" id="KW-0949">S-adenosyl-L-methionine</keyword>
<dbReference type="STRING" id="717772.THIAE_09975"/>
<name>W0DYH0_9GAMM</name>
<comment type="similarity">
    <text evidence="8">Belongs to the methyltransferase superfamily.</text>
</comment>
<dbReference type="GO" id="GO:0032259">
    <property type="term" value="P:methylation"/>
    <property type="evidence" value="ECO:0007669"/>
    <property type="project" value="UniProtKB-KW"/>
</dbReference>
<keyword evidence="7 8" id="KW-0093">Biotin biosynthesis</keyword>
<dbReference type="InterPro" id="IPR013216">
    <property type="entry name" value="Methyltransf_11"/>
</dbReference>
<dbReference type="CDD" id="cd02440">
    <property type="entry name" value="AdoMet_MTases"/>
    <property type="match status" value="1"/>
</dbReference>
<reference evidence="10 11" key="1">
    <citation type="submission" date="2013-12" db="EMBL/GenBank/DDBJ databases">
        <authorList>
            <consortium name="DOE Joint Genome Institute"/>
            <person name="Kappler U."/>
            <person name="Huntemann M."/>
            <person name="Han J."/>
            <person name="Chen A."/>
            <person name="Kyrpides N."/>
            <person name="Mavromatis K."/>
            <person name="Markowitz V."/>
            <person name="Palaniappan K."/>
            <person name="Ivanova N."/>
            <person name="Schaumberg A."/>
            <person name="Pati A."/>
            <person name="Liolios K."/>
            <person name="Nordberg H.P."/>
            <person name="Cantor M.N."/>
            <person name="Hua S.X."/>
            <person name="Woyke T."/>
        </authorList>
    </citation>
    <scope>NUCLEOTIDE SEQUENCE [LARGE SCALE GENOMIC DNA]</scope>
    <source>
        <strain evidence="11">AL2</strain>
    </source>
</reference>
<dbReference type="InterPro" id="IPR050602">
    <property type="entry name" value="Malonyl-ACP_OMT"/>
</dbReference>
<evidence type="ECO:0000256" key="1">
    <source>
        <dbReference type="ARBA" id="ARBA00000852"/>
    </source>
</evidence>
<proteinExistence type="inferred from homology"/>
<dbReference type="FunCoup" id="W0DYH0">
    <property type="interactions" value="237"/>
</dbReference>
<evidence type="ECO:0000256" key="5">
    <source>
        <dbReference type="ARBA" id="ARBA00022679"/>
    </source>
</evidence>
<organism evidence="10 11">
    <name type="scientific">Thiomicrospira aerophila AL3</name>
    <dbReference type="NCBI Taxonomy" id="717772"/>
    <lineage>
        <taxon>Bacteria</taxon>
        <taxon>Pseudomonadati</taxon>
        <taxon>Pseudomonadota</taxon>
        <taxon>Gammaproteobacteria</taxon>
        <taxon>Thiotrichales</taxon>
        <taxon>Piscirickettsiaceae</taxon>
        <taxon>Thiomicrospira</taxon>
    </lineage>
</organism>
<dbReference type="NCBIfam" id="TIGR02072">
    <property type="entry name" value="BioC"/>
    <property type="match status" value="1"/>
</dbReference>
<gene>
    <name evidence="8" type="primary">bioC</name>
    <name evidence="10" type="ORF">THIAE_09975</name>
</gene>
<dbReference type="RefSeq" id="WP_006460158.1">
    <property type="nucleotide sequence ID" value="NZ_CP007030.1"/>
</dbReference>
<evidence type="ECO:0000256" key="7">
    <source>
        <dbReference type="ARBA" id="ARBA00022756"/>
    </source>
</evidence>
<accession>W0DYH0</accession>
<dbReference type="GO" id="GO:0008757">
    <property type="term" value="F:S-adenosylmethionine-dependent methyltransferase activity"/>
    <property type="evidence" value="ECO:0007669"/>
    <property type="project" value="InterPro"/>
</dbReference>
<evidence type="ECO:0000256" key="6">
    <source>
        <dbReference type="ARBA" id="ARBA00022691"/>
    </source>
</evidence>
<dbReference type="Pfam" id="PF08241">
    <property type="entry name" value="Methyltransf_11"/>
    <property type="match status" value="1"/>
</dbReference>
<keyword evidence="11" id="KW-1185">Reference proteome</keyword>
<dbReference type="HAMAP" id="MF_00835">
    <property type="entry name" value="BioC"/>
    <property type="match status" value="1"/>
</dbReference>
<dbReference type="PANTHER" id="PTHR13090">
    <property type="entry name" value="ARGININE-HYDROXYLASE NDUFAF5, MITOCHONDRIAL"/>
    <property type="match status" value="1"/>
</dbReference>
<dbReference type="HOGENOM" id="CLU_046586_2_1_6"/>
<dbReference type="InterPro" id="IPR029063">
    <property type="entry name" value="SAM-dependent_MTases_sf"/>
</dbReference>
<evidence type="ECO:0000259" key="9">
    <source>
        <dbReference type="Pfam" id="PF08241"/>
    </source>
</evidence>
<feature type="domain" description="Methyltransferase type 11" evidence="9">
    <location>
        <begin position="47"/>
        <end position="154"/>
    </location>
</feature>